<dbReference type="PANTHER" id="PTHR42760:SF133">
    <property type="entry name" value="3-OXOACYL-[ACYL-CARRIER-PROTEIN] REDUCTASE"/>
    <property type="match status" value="1"/>
</dbReference>
<protein>
    <submittedName>
        <fullName evidence="4">SDR family oxidoreductase</fullName>
    </submittedName>
</protein>
<proteinExistence type="inferred from homology"/>
<dbReference type="Proteomes" id="UP000316798">
    <property type="component" value="Chromosome"/>
</dbReference>
<dbReference type="RefSeq" id="WP_142818088.1">
    <property type="nucleotide sequence ID" value="NZ_CP035503.1"/>
</dbReference>
<accession>A0A515D941</accession>
<dbReference type="InterPro" id="IPR057326">
    <property type="entry name" value="KR_dom"/>
</dbReference>
<dbReference type="InterPro" id="IPR020904">
    <property type="entry name" value="Sc_DH/Rdtase_CS"/>
</dbReference>
<dbReference type="KEGG" id="rhf:EUB48_06240"/>
<dbReference type="InterPro" id="IPR002347">
    <property type="entry name" value="SDR_fam"/>
</dbReference>
<evidence type="ECO:0000256" key="1">
    <source>
        <dbReference type="ARBA" id="ARBA00006484"/>
    </source>
</evidence>
<keyword evidence="2" id="KW-0560">Oxidoreductase</keyword>
<comment type="similarity">
    <text evidence="1">Belongs to the short-chain dehydrogenases/reductases (SDR) family.</text>
</comment>
<evidence type="ECO:0000313" key="5">
    <source>
        <dbReference type="Proteomes" id="UP000316798"/>
    </source>
</evidence>
<dbReference type="InterPro" id="IPR036291">
    <property type="entry name" value="NAD(P)-bd_dom_sf"/>
</dbReference>
<reference evidence="4 5" key="1">
    <citation type="submission" date="2019-01" db="EMBL/GenBank/DDBJ databases">
        <title>Genomic insights into a novel species Rhodoferax sp.</title>
        <authorList>
            <person name="Jin L."/>
        </authorList>
    </citation>
    <scope>NUCLEOTIDE SEQUENCE [LARGE SCALE GENOMIC DNA]</scope>
    <source>
        <strain evidence="4 5">CHu59-6-5</strain>
    </source>
</reference>
<dbReference type="PRINTS" id="PR00080">
    <property type="entry name" value="SDRFAMILY"/>
</dbReference>
<sequence length="248" mass="25281">MADRRKAIVTGAASGIGAATLLELARTGYDVVGLDINVAGVLQVAQRAGVLGVRSLGLGVDVADEAALVAAFARACEWLGGLDALTTCAGVADTTPFMDITVDTFREVYAVNVIGTFVCLREAARYMQPGGRICTVASVAGLRGGGLSGTAAYAASKGGVLALTKNAARALADKGISVNTVAPGATLTPMIEEAWKNEAHRKRVEGMAVQNRTAAPEEIAKSIVFLLSPDASIVTGATLVADGGLVMY</sequence>
<dbReference type="OrthoDB" id="9806974at2"/>
<name>A0A515D941_9BURK</name>
<gene>
    <name evidence="4" type="ORF">EUB48_06240</name>
</gene>
<dbReference type="GO" id="GO:0016616">
    <property type="term" value="F:oxidoreductase activity, acting on the CH-OH group of donors, NAD or NADP as acceptor"/>
    <property type="evidence" value="ECO:0007669"/>
    <property type="project" value="UniProtKB-ARBA"/>
</dbReference>
<organism evidence="4 5">
    <name type="scientific">Rhodoferax sediminis</name>
    <dbReference type="NCBI Taxonomy" id="2509614"/>
    <lineage>
        <taxon>Bacteria</taxon>
        <taxon>Pseudomonadati</taxon>
        <taxon>Pseudomonadota</taxon>
        <taxon>Betaproteobacteria</taxon>
        <taxon>Burkholderiales</taxon>
        <taxon>Comamonadaceae</taxon>
        <taxon>Rhodoferax</taxon>
    </lineage>
</organism>
<dbReference type="PRINTS" id="PR00081">
    <property type="entry name" value="GDHRDH"/>
</dbReference>
<evidence type="ECO:0000259" key="3">
    <source>
        <dbReference type="SMART" id="SM00822"/>
    </source>
</evidence>
<dbReference type="SUPFAM" id="SSF51735">
    <property type="entry name" value="NAD(P)-binding Rossmann-fold domains"/>
    <property type="match status" value="1"/>
</dbReference>
<dbReference type="Gene3D" id="3.40.50.720">
    <property type="entry name" value="NAD(P)-binding Rossmann-like Domain"/>
    <property type="match status" value="1"/>
</dbReference>
<dbReference type="CDD" id="cd05233">
    <property type="entry name" value="SDR_c"/>
    <property type="match status" value="1"/>
</dbReference>
<feature type="domain" description="Ketoreductase" evidence="3">
    <location>
        <begin position="5"/>
        <end position="184"/>
    </location>
</feature>
<dbReference type="Pfam" id="PF13561">
    <property type="entry name" value="adh_short_C2"/>
    <property type="match status" value="1"/>
</dbReference>
<dbReference type="EMBL" id="CP035503">
    <property type="protein sequence ID" value="QDL36932.1"/>
    <property type="molecule type" value="Genomic_DNA"/>
</dbReference>
<dbReference type="PANTHER" id="PTHR42760">
    <property type="entry name" value="SHORT-CHAIN DEHYDROGENASES/REDUCTASES FAMILY MEMBER"/>
    <property type="match status" value="1"/>
</dbReference>
<keyword evidence="5" id="KW-1185">Reference proteome</keyword>
<dbReference type="AlphaFoldDB" id="A0A515D941"/>
<dbReference type="SMART" id="SM00822">
    <property type="entry name" value="PKS_KR"/>
    <property type="match status" value="1"/>
</dbReference>
<evidence type="ECO:0000313" key="4">
    <source>
        <dbReference type="EMBL" id="QDL36932.1"/>
    </source>
</evidence>
<evidence type="ECO:0000256" key="2">
    <source>
        <dbReference type="ARBA" id="ARBA00023002"/>
    </source>
</evidence>
<dbReference type="PROSITE" id="PS00061">
    <property type="entry name" value="ADH_SHORT"/>
    <property type="match status" value="1"/>
</dbReference>
<dbReference type="FunFam" id="3.40.50.720:FF:000084">
    <property type="entry name" value="Short-chain dehydrogenase reductase"/>
    <property type="match status" value="1"/>
</dbReference>